<evidence type="ECO:0000256" key="1">
    <source>
        <dbReference type="ARBA" id="ARBA00004141"/>
    </source>
</evidence>
<reference evidence="10" key="1">
    <citation type="submission" date="2019-11" db="EMBL/GenBank/DDBJ databases">
        <authorList>
            <person name="Feng L."/>
        </authorList>
    </citation>
    <scope>NUCLEOTIDE SEQUENCE</scope>
    <source>
        <strain evidence="10">BhanseniiLFYP23</strain>
    </source>
</reference>
<sequence>MIEKMKFLSITGPKSDIDRVVNEYLSKYEIHLENAMAQLSQVQHLSPYIQINPYKDLLTRINEFAGQLKDTEHVPIRDISLEEIQPLVDVLNEKISKINKKCDELSEKRASITEDLKCITPFLTLPQDLDKLIHYRFVQVRFGRIPVEYYEKFKEYVYDNLDTIFFPCHQDDYVWGLYFVLWTKMEQVDAVFSSMHFERIYLKKDYYYGTPQKLHNDLNTQLNEIDKELNTCHQEIQELLNGDASAILSAQAALNALSTNFDVRKVAACVQEHQETFYILCGWMSEKDSSSFMKEIENDSKLFCVVEDDNNKINCKPPTKLKNPKIFKPFEMYIKMYGLPDYHELDPTIFVALTYSFIFGVMFGDVGQGLLLAIGGFALYKWKQVTLGAIIGTAGIFSTFFGFMFGSIFGFEHTIDALWLRPVEAMTLVPGLGQMNTIFVVAIVFGMFLILVTMIFHIINAVRTHDTEGIWFDQNSVCGLIFYGTLTVSALLFLTGKSLPAAIILIVMFAVPLVVIMLKEPITHIVEKKTPVIEGSKPMFFVQSFFELFEIMLSFLSNTLSFVRIGAFAVSHAAMMGVVMMLAGAESGGSINWLIVIGGNLFVCAMEGLIVGIQVLRLEYYEMFSRFYKGTGKEFKPFLKHVNKTKFSDHT</sequence>
<feature type="transmembrane region" description="Helical" evidence="9">
    <location>
        <begin position="562"/>
        <end position="584"/>
    </location>
</feature>
<organism evidence="10">
    <name type="scientific">Blautia hansenii</name>
    <name type="common">Ruminococcus hansenii</name>
    <dbReference type="NCBI Taxonomy" id="1322"/>
    <lineage>
        <taxon>Bacteria</taxon>
        <taxon>Bacillati</taxon>
        <taxon>Bacillota</taxon>
        <taxon>Clostridia</taxon>
        <taxon>Lachnospirales</taxon>
        <taxon>Lachnospiraceae</taxon>
        <taxon>Blautia</taxon>
    </lineage>
</organism>
<keyword evidence="8" id="KW-0175">Coiled coil</keyword>
<feature type="transmembrane region" description="Helical" evidence="9">
    <location>
        <begin position="387"/>
        <end position="411"/>
    </location>
</feature>
<keyword evidence="6" id="KW-0406">Ion transport</keyword>
<evidence type="ECO:0000256" key="9">
    <source>
        <dbReference type="SAM" id="Phobius"/>
    </source>
</evidence>
<dbReference type="AlphaFoldDB" id="A0A6N2TII0"/>
<comment type="similarity">
    <text evidence="2">Belongs to the V-ATPase 116 kDa subunit family.</text>
</comment>
<feature type="transmembrane region" description="Helical" evidence="9">
    <location>
        <begin position="591"/>
        <end position="616"/>
    </location>
</feature>
<evidence type="ECO:0000256" key="3">
    <source>
        <dbReference type="ARBA" id="ARBA00022448"/>
    </source>
</evidence>
<keyword evidence="3" id="KW-0813">Transport</keyword>
<dbReference type="RefSeq" id="WP_004220443.1">
    <property type="nucleotide sequence ID" value="NZ_CACRSY010000010.1"/>
</dbReference>
<comment type="subcellular location">
    <subcellularLocation>
        <location evidence="1">Membrane</location>
        <topology evidence="1">Multi-pass membrane protein</topology>
    </subcellularLocation>
</comment>
<keyword evidence="7 9" id="KW-0472">Membrane</keyword>
<keyword evidence="5 9" id="KW-1133">Transmembrane helix</keyword>
<protein>
    <submittedName>
        <fullName evidence="10">V-type ATP synthase subunit I</fullName>
    </submittedName>
</protein>
<feature type="coiled-coil region" evidence="8">
    <location>
        <begin position="88"/>
        <end position="115"/>
    </location>
</feature>
<evidence type="ECO:0000256" key="5">
    <source>
        <dbReference type="ARBA" id="ARBA00022989"/>
    </source>
</evidence>
<dbReference type="InterPro" id="IPR002490">
    <property type="entry name" value="V-ATPase_116kDa_su"/>
</dbReference>
<dbReference type="GO" id="GO:0046961">
    <property type="term" value="F:proton-transporting ATPase activity, rotational mechanism"/>
    <property type="evidence" value="ECO:0007669"/>
    <property type="project" value="InterPro"/>
</dbReference>
<accession>A0A6N2TII0</accession>
<evidence type="ECO:0000313" key="10">
    <source>
        <dbReference type="EMBL" id="VYT03811.1"/>
    </source>
</evidence>
<keyword evidence="4 9" id="KW-0812">Transmembrane</keyword>
<evidence type="ECO:0000256" key="6">
    <source>
        <dbReference type="ARBA" id="ARBA00023065"/>
    </source>
</evidence>
<feature type="transmembrane region" description="Helical" evidence="9">
    <location>
        <begin position="471"/>
        <end position="493"/>
    </location>
</feature>
<name>A0A6N2TII0_BLAHA</name>
<proteinExistence type="inferred from homology"/>
<evidence type="ECO:0000256" key="8">
    <source>
        <dbReference type="SAM" id="Coils"/>
    </source>
</evidence>
<dbReference type="GO" id="GO:0016471">
    <property type="term" value="C:vacuolar proton-transporting V-type ATPase complex"/>
    <property type="evidence" value="ECO:0007669"/>
    <property type="project" value="TreeGrafter"/>
</dbReference>
<feature type="transmembrane region" description="Helical" evidence="9">
    <location>
        <begin position="499"/>
        <end position="518"/>
    </location>
</feature>
<evidence type="ECO:0000256" key="7">
    <source>
        <dbReference type="ARBA" id="ARBA00023136"/>
    </source>
</evidence>
<feature type="transmembrane region" description="Helical" evidence="9">
    <location>
        <begin position="357"/>
        <end position="380"/>
    </location>
</feature>
<dbReference type="PANTHER" id="PTHR11629:SF63">
    <property type="entry name" value="V-TYPE PROTON ATPASE SUBUNIT A"/>
    <property type="match status" value="1"/>
</dbReference>
<dbReference type="GO" id="GO:0051117">
    <property type="term" value="F:ATPase binding"/>
    <property type="evidence" value="ECO:0007669"/>
    <property type="project" value="TreeGrafter"/>
</dbReference>
<dbReference type="PANTHER" id="PTHR11629">
    <property type="entry name" value="VACUOLAR PROTON ATPASES"/>
    <property type="match status" value="1"/>
</dbReference>
<evidence type="ECO:0000256" key="2">
    <source>
        <dbReference type="ARBA" id="ARBA00009904"/>
    </source>
</evidence>
<dbReference type="EMBL" id="CACRSY010000010">
    <property type="protein sequence ID" value="VYT03811.1"/>
    <property type="molecule type" value="Genomic_DNA"/>
</dbReference>
<feature type="transmembrane region" description="Helical" evidence="9">
    <location>
        <begin position="438"/>
        <end position="459"/>
    </location>
</feature>
<dbReference type="GO" id="GO:0033179">
    <property type="term" value="C:proton-transporting V-type ATPase, V0 domain"/>
    <property type="evidence" value="ECO:0007669"/>
    <property type="project" value="InterPro"/>
</dbReference>
<evidence type="ECO:0000256" key="4">
    <source>
        <dbReference type="ARBA" id="ARBA00022692"/>
    </source>
</evidence>
<dbReference type="Pfam" id="PF01496">
    <property type="entry name" value="V_ATPase_I"/>
    <property type="match status" value="1"/>
</dbReference>
<gene>
    <name evidence="10" type="ORF">BHLFYP23_02557</name>
</gene>
<dbReference type="GO" id="GO:0007035">
    <property type="term" value="P:vacuolar acidification"/>
    <property type="evidence" value="ECO:0007669"/>
    <property type="project" value="TreeGrafter"/>
</dbReference>